<proteinExistence type="inferred from homology"/>
<dbReference type="PANTHER" id="PTHR34701:SF1">
    <property type="entry name" value="TRANSCRIPTIONAL REGULATOR MRAZ"/>
    <property type="match status" value="1"/>
</dbReference>
<name>A0ABP8NJ47_9BACT</name>
<evidence type="ECO:0000256" key="6">
    <source>
        <dbReference type="ARBA" id="ARBA00023163"/>
    </source>
</evidence>
<dbReference type="EMBL" id="BAABFA010000014">
    <property type="protein sequence ID" value="GAA4466706.1"/>
    <property type="molecule type" value="Genomic_DNA"/>
</dbReference>
<evidence type="ECO:0000256" key="5">
    <source>
        <dbReference type="ARBA" id="ARBA00023125"/>
    </source>
</evidence>
<keyword evidence="5 7" id="KW-0238">DNA-binding</keyword>
<evidence type="ECO:0000256" key="4">
    <source>
        <dbReference type="ARBA" id="ARBA00023015"/>
    </source>
</evidence>
<dbReference type="HAMAP" id="MF_01008">
    <property type="entry name" value="MraZ"/>
    <property type="match status" value="1"/>
</dbReference>
<dbReference type="InterPro" id="IPR035644">
    <property type="entry name" value="MraZ_C"/>
</dbReference>
<dbReference type="PANTHER" id="PTHR34701">
    <property type="entry name" value="TRANSCRIPTIONAL REGULATOR MRAZ"/>
    <property type="match status" value="1"/>
</dbReference>
<dbReference type="InterPro" id="IPR038619">
    <property type="entry name" value="MraZ_sf"/>
</dbReference>
<organism evidence="9 10">
    <name type="scientific">Nemorincola caseinilytica</name>
    <dbReference type="NCBI Taxonomy" id="2054315"/>
    <lineage>
        <taxon>Bacteria</taxon>
        <taxon>Pseudomonadati</taxon>
        <taxon>Bacteroidota</taxon>
        <taxon>Chitinophagia</taxon>
        <taxon>Chitinophagales</taxon>
        <taxon>Chitinophagaceae</taxon>
        <taxon>Nemorincola</taxon>
    </lineage>
</organism>
<comment type="subunit">
    <text evidence="7">Forms oligomers.</text>
</comment>
<dbReference type="PROSITE" id="PS51740">
    <property type="entry name" value="SPOVT_ABRB"/>
    <property type="match status" value="2"/>
</dbReference>
<sequence length="151" mass="17094">MTRFLGENEVAVDAKGRFLLPASFRKQIADGLGEKFVVKCGLEKCITIYTTDSWAESYDKISKLNDMKKENRDFKRAFLFGASYVDIDSADRLLIPKTLLEYAGIEKEAVLIGSGKKMELWSKDTYYAMQLKNVARLEDMAESAEIDLGEL</sequence>
<accession>A0ABP8NJ47</accession>
<gene>
    <name evidence="7 9" type="primary">mraZ</name>
    <name evidence="9" type="ORF">GCM10023093_21200</name>
</gene>
<dbReference type="NCBIfam" id="TIGR00242">
    <property type="entry name" value="division/cell wall cluster transcriptional repressor MraZ"/>
    <property type="match status" value="1"/>
</dbReference>
<dbReference type="InterPro" id="IPR003444">
    <property type="entry name" value="MraZ"/>
</dbReference>
<keyword evidence="3" id="KW-0677">Repeat</keyword>
<evidence type="ECO:0000256" key="2">
    <source>
        <dbReference type="ARBA" id="ARBA00022490"/>
    </source>
</evidence>
<dbReference type="CDD" id="cd16321">
    <property type="entry name" value="MraZ_C"/>
    <property type="match status" value="1"/>
</dbReference>
<dbReference type="RefSeq" id="WP_345082837.1">
    <property type="nucleotide sequence ID" value="NZ_BAABFA010000014.1"/>
</dbReference>
<evidence type="ECO:0000313" key="10">
    <source>
        <dbReference type="Proteomes" id="UP001500067"/>
    </source>
</evidence>
<dbReference type="Gene3D" id="3.40.1550.20">
    <property type="entry name" value="Transcriptional regulator MraZ domain"/>
    <property type="match status" value="1"/>
</dbReference>
<evidence type="ECO:0000256" key="3">
    <source>
        <dbReference type="ARBA" id="ARBA00022737"/>
    </source>
</evidence>
<dbReference type="InterPro" id="IPR020603">
    <property type="entry name" value="MraZ_dom"/>
</dbReference>
<dbReference type="Pfam" id="PF02381">
    <property type="entry name" value="MraZ"/>
    <property type="match status" value="2"/>
</dbReference>
<feature type="domain" description="SpoVT-AbrB" evidence="8">
    <location>
        <begin position="82"/>
        <end position="125"/>
    </location>
</feature>
<evidence type="ECO:0000256" key="1">
    <source>
        <dbReference type="ARBA" id="ARBA00013860"/>
    </source>
</evidence>
<comment type="subcellular location">
    <subcellularLocation>
        <location evidence="7">Cytoplasm</location>
        <location evidence="7">Nucleoid</location>
    </subcellularLocation>
</comment>
<evidence type="ECO:0000259" key="8">
    <source>
        <dbReference type="PROSITE" id="PS51740"/>
    </source>
</evidence>
<dbReference type="InterPro" id="IPR007159">
    <property type="entry name" value="SpoVT-AbrB_dom"/>
</dbReference>
<dbReference type="InterPro" id="IPR037914">
    <property type="entry name" value="SpoVT-AbrB_sf"/>
</dbReference>
<evidence type="ECO:0000256" key="7">
    <source>
        <dbReference type="HAMAP-Rule" id="MF_01008"/>
    </source>
</evidence>
<dbReference type="Proteomes" id="UP001500067">
    <property type="component" value="Unassembled WGS sequence"/>
</dbReference>
<feature type="domain" description="SpoVT-AbrB" evidence="8">
    <location>
        <begin position="7"/>
        <end position="53"/>
    </location>
</feature>
<dbReference type="SUPFAM" id="SSF89447">
    <property type="entry name" value="AbrB/MazE/MraZ-like"/>
    <property type="match status" value="1"/>
</dbReference>
<keyword evidence="2 7" id="KW-0963">Cytoplasm</keyword>
<protein>
    <recommendedName>
        <fullName evidence="1 7">Transcriptional regulator MraZ</fullName>
    </recommendedName>
</protein>
<evidence type="ECO:0000313" key="9">
    <source>
        <dbReference type="EMBL" id="GAA4466706.1"/>
    </source>
</evidence>
<keyword evidence="4 7" id="KW-0805">Transcription regulation</keyword>
<comment type="caution">
    <text evidence="9">The sequence shown here is derived from an EMBL/GenBank/DDBJ whole genome shotgun (WGS) entry which is preliminary data.</text>
</comment>
<dbReference type="InterPro" id="IPR035642">
    <property type="entry name" value="MraZ_N"/>
</dbReference>
<keyword evidence="10" id="KW-1185">Reference proteome</keyword>
<reference evidence="10" key="1">
    <citation type="journal article" date="2019" name="Int. J. Syst. Evol. Microbiol.">
        <title>The Global Catalogue of Microorganisms (GCM) 10K type strain sequencing project: providing services to taxonomists for standard genome sequencing and annotation.</title>
        <authorList>
            <consortium name="The Broad Institute Genomics Platform"/>
            <consortium name="The Broad Institute Genome Sequencing Center for Infectious Disease"/>
            <person name="Wu L."/>
            <person name="Ma J."/>
        </authorList>
    </citation>
    <scope>NUCLEOTIDE SEQUENCE [LARGE SCALE GENOMIC DNA]</scope>
    <source>
        <strain evidence="10">JCM 32105</strain>
    </source>
</reference>
<keyword evidence="6 7" id="KW-0804">Transcription</keyword>
<comment type="similarity">
    <text evidence="7">Belongs to the MraZ family.</text>
</comment>
<dbReference type="CDD" id="cd16320">
    <property type="entry name" value="MraZ_N"/>
    <property type="match status" value="1"/>
</dbReference>